<organism evidence="1">
    <name type="scientific">Dyadobacter sp. 676</name>
    <dbReference type="NCBI Taxonomy" id="3088362"/>
    <lineage>
        <taxon>Bacteria</taxon>
        <taxon>Pseudomonadati</taxon>
        <taxon>Bacteroidota</taxon>
        <taxon>Cytophagia</taxon>
        <taxon>Cytophagales</taxon>
        <taxon>Spirosomataceae</taxon>
        <taxon>Dyadobacter</taxon>
    </lineage>
</organism>
<protein>
    <submittedName>
        <fullName evidence="1">Uncharacterized protein</fullName>
    </submittedName>
</protein>
<dbReference type="EMBL" id="CP159289">
    <property type="protein sequence ID" value="XCH22067.1"/>
    <property type="molecule type" value="Genomic_DNA"/>
</dbReference>
<evidence type="ECO:0000313" key="1">
    <source>
        <dbReference type="EMBL" id="XCH22067.1"/>
    </source>
</evidence>
<gene>
    <name evidence="1" type="ORF">ABV298_17065</name>
</gene>
<name>A0AAU8FD69_9BACT</name>
<dbReference type="RefSeq" id="WP_353717400.1">
    <property type="nucleotide sequence ID" value="NZ_CP159289.1"/>
</dbReference>
<accession>A0AAU8FD69</accession>
<sequence length="211" mass="23334">MEHSPVALFQILYQDETLFRLEDRVVAEPTAAVPERAPVPVPVAIQPDTPSLPATPAIQALPPVPSSVMPAKSLTPEPAEKPDPAFPALKHKILVLTDEPRQQDMIVSEALFLDNILKAVGHSLETSDVLNFSFLPGQDARSVLSGKKTSFFISFGVPLIKLNLDLLLVPYTPKIVEGIWFLLVDPLVVIEADRNLKKRLWQALQKMFEMS</sequence>
<proteinExistence type="predicted"/>
<dbReference type="AlphaFoldDB" id="A0AAU8FD69"/>
<reference evidence="1" key="1">
    <citation type="submission" date="2024-06" db="EMBL/GenBank/DDBJ databases">
        <title>Sequencing and assembly of the genome of Dyadobacter sp. strain 676, a symbiont of Cyamopsis tetragonoloba.</title>
        <authorList>
            <person name="Guro P."/>
            <person name="Sazanova A."/>
            <person name="Kuznetsova I."/>
            <person name="Belimov A."/>
            <person name="Safronova V."/>
        </authorList>
    </citation>
    <scope>NUCLEOTIDE SEQUENCE</scope>
    <source>
        <strain evidence="1">676</strain>
    </source>
</reference>